<keyword evidence="2" id="KW-1185">Reference proteome</keyword>
<organism evidence="1 2">
    <name type="scientific">Nitrospirillum amazonense</name>
    <dbReference type="NCBI Taxonomy" id="28077"/>
    <lineage>
        <taxon>Bacteria</taxon>
        <taxon>Pseudomonadati</taxon>
        <taxon>Pseudomonadota</taxon>
        <taxon>Alphaproteobacteria</taxon>
        <taxon>Rhodospirillales</taxon>
        <taxon>Azospirillaceae</taxon>
        <taxon>Nitrospirillum</taxon>
    </lineage>
</organism>
<evidence type="ECO:0000313" key="2">
    <source>
        <dbReference type="Proteomes" id="UP000315751"/>
    </source>
</evidence>
<dbReference type="OrthoDB" id="7361545at2"/>
<dbReference type="AlphaFoldDB" id="A0A560H974"/>
<reference evidence="1 2" key="1">
    <citation type="submission" date="2019-06" db="EMBL/GenBank/DDBJ databases">
        <title>Genomic Encyclopedia of Type Strains, Phase IV (KMG-V): Genome sequencing to study the core and pangenomes of soil and plant-associated prokaryotes.</title>
        <authorList>
            <person name="Whitman W."/>
        </authorList>
    </citation>
    <scope>NUCLEOTIDE SEQUENCE [LARGE SCALE GENOMIC DNA]</scope>
    <source>
        <strain evidence="1 2">BR 11622</strain>
    </source>
</reference>
<accession>A0A560H974</accession>
<evidence type="ECO:0000313" key="1">
    <source>
        <dbReference type="EMBL" id="TWB42701.1"/>
    </source>
</evidence>
<name>A0A560H974_9PROT</name>
<comment type="caution">
    <text evidence="1">The sequence shown here is derived from an EMBL/GenBank/DDBJ whole genome shotgun (WGS) entry which is preliminary data.</text>
</comment>
<proteinExistence type="predicted"/>
<gene>
    <name evidence="1" type="ORF">FBZ90_106303</name>
</gene>
<dbReference type="Proteomes" id="UP000315751">
    <property type="component" value="Unassembled WGS sequence"/>
</dbReference>
<protein>
    <submittedName>
        <fullName evidence="1">Uncharacterized protein</fullName>
    </submittedName>
</protein>
<dbReference type="RefSeq" id="WP_145732528.1">
    <property type="nucleotide sequence ID" value="NZ_VITR01000006.1"/>
</dbReference>
<dbReference type="EMBL" id="VITR01000006">
    <property type="protein sequence ID" value="TWB42701.1"/>
    <property type="molecule type" value="Genomic_DNA"/>
</dbReference>
<sequence>MILEEFAQLLAAHGPDIEHWPLGTRQTARRLRDRDADARALWEGALRRRMPLVDDDLEGMPDADRIRAGIDASLRRIRQRQVPAALPWTRWLSWRPAGAMFATMAVAGWLVGTWLTPAPETAMTATTSLSTLFTQTGVGGDWLVQ</sequence>